<feature type="compositionally biased region" description="Polar residues" evidence="3">
    <location>
        <begin position="1"/>
        <end position="17"/>
    </location>
</feature>
<dbReference type="GO" id="GO:0003677">
    <property type="term" value="F:DNA binding"/>
    <property type="evidence" value="ECO:0007669"/>
    <property type="project" value="UniProtKB-KW"/>
</dbReference>
<dbReference type="SUPFAM" id="SSF56349">
    <property type="entry name" value="DNA breaking-rejoining enzymes"/>
    <property type="match status" value="1"/>
</dbReference>
<feature type="region of interest" description="Disordered" evidence="3">
    <location>
        <begin position="1"/>
        <end position="34"/>
    </location>
</feature>
<keyword evidence="2" id="KW-0233">DNA recombination</keyword>
<dbReference type="OrthoDB" id="3266428at2759"/>
<dbReference type="Gene3D" id="1.10.150.130">
    <property type="match status" value="1"/>
</dbReference>
<accession>A0A9W8JV67</accession>
<evidence type="ECO:0000256" key="1">
    <source>
        <dbReference type="ARBA" id="ARBA00023125"/>
    </source>
</evidence>
<dbReference type="InterPro" id="IPR013762">
    <property type="entry name" value="Integrase-like_cat_sf"/>
</dbReference>
<dbReference type="InterPro" id="IPR043502">
    <property type="entry name" value="DNA/RNA_pol_sf"/>
</dbReference>
<dbReference type="PANTHER" id="PTHR33050:SF7">
    <property type="entry name" value="RIBONUCLEASE H"/>
    <property type="match status" value="1"/>
</dbReference>
<dbReference type="SUPFAM" id="SSF47823">
    <property type="entry name" value="lambda integrase-like, N-terminal domain"/>
    <property type="match status" value="1"/>
</dbReference>
<protein>
    <submittedName>
        <fullName evidence="4">Uncharacterized protein</fullName>
    </submittedName>
</protein>
<dbReference type="InterPro" id="IPR052055">
    <property type="entry name" value="Hepadnavirus_pol/RT"/>
</dbReference>
<dbReference type="PANTHER" id="PTHR33050">
    <property type="entry name" value="REVERSE TRANSCRIPTASE DOMAIN-CONTAINING PROTEIN"/>
    <property type="match status" value="1"/>
</dbReference>
<dbReference type="Proteomes" id="UP001148786">
    <property type="component" value="Unassembled WGS sequence"/>
</dbReference>
<keyword evidence="1" id="KW-0238">DNA-binding</keyword>
<dbReference type="InterPro" id="IPR010998">
    <property type="entry name" value="Integrase_recombinase_N"/>
</dbReference>
<dbReference type="Gene3D" id="1.10.443.10">
    <property type="entry name" value="Intergrase catalytic core"/>
    <property type="match status" value="1"/>
</dbReference>
<reference evidence="4" key="1">
    <citation type="submission" date="2022-07" db="EMBL/GenBank/DDBJ databases">
        <title>Genome Sequence of Agrocybe chaxingu.</title>
        <authorList>
            <person name="Buettner E."/>
        </authorList>
    </citation>
    <scope>NUCLEOTIDE SEQUENCE</scope>
    <source>
        <strain evidence="4">MP-N11</strain>
    </source>
</reference>
<name>A0A9W8JV67_9AGAR</name>
<dbReference type="SUPFAM" id="SSF56672">
    <property type="entry name" value="DNA/RNA polymerases"/>
    <property type="match status" value="1"/>
</dbReference>
<gene>
    <name evidence="4" type="ORF">NLJ89_g8038</name>
</gene>
<keyword evidence="5" id="KW-1185">Reference proteome</keyword>
<evidence type="ECO:0000256" key="2">
    <source>
        <dbReference type="ARBA" id="ARBA00023172"/>
    </source>
</evidence>
<proteinExistence type="predicted"/>
<evidence type="ECO:0000256" key="3">
    <source>
        <dbReference type="SAM" id="MobiDB-lite"/>
    </source>
</evidence>
<comment type="caution">
    <text evidence="4">The sequence shown here is derived from an EMBL/GenBank/DDBJ whole genome shotgun (WGS) entry which is preliminary data.</text>
</comment>
<dbReference type="GO" id="GO:0015074">
    <property type="term" value="P:DNA integration"/>
    <property type="evidence" value="ECO:0007669"/>
    <property type="project" value="InterPro"/>
</dbReference>
<feature type="compositionally biased region" description="Low complexity" evidence="3">
    <location>
        <begin position="19"/>
        <end position="34"/>
    </location>
</feature>
<dbReference type="EMBL" id="JANKHO010001035">
    <property type="protein sequence ID" value="KAJ3504241.1"/>
    <property type="molecule type" value="Genomic_DNA"/>
</dbReference>
<evidence type="ECO:0000313" key="4">
    <source>
        <dbReference type="EMBL" id="KAJ3504241.1"/>
    </source>
</evidence>
<dbReference type="GO" id="GO:0006310">
    <property type="term" value="P:DNA recombination"/>
    <property type="evidence" value="ECO:0007669"/>
    <property type="project" value="UniProtKB-KW"/>
</dbReference>
<feature type="region of interest" description="Disordered" evidence="3">
    <location>
        <begin position="50"/>
        <end position="77"/>
    </location>
</feature>
<evidence type="ECO:0000313" key="5">
    <source>
        <dbReference type="Proteomes" id="UP001148786"/>
    </source>
</evidence>
<sequence length="1406" mass="155457">MAQTSSSTPPSGAQNKQPLAAATSSGTGSTLSTGNSVADVLARNAALQARRDAGEVGVPVDEDIPPQSAPSRPSTPPQKIALTQVYAALATFSPASQKIIRDTLNSTLNEPTTTSTSSSTPILIYSVANESAASTSHSSGYGIHPYLVTLANNGFHLPLTLFTTASTNHLHTNEATIIHKPVFNRAGVKRHIMDVSHFPIEKDMDVADWHEAWNRYLVFVEVHGEADISKRWKEHFSFLSGQDNFRLNFPAILRFDIEMRTKYATEPRHHDEDAYRRRFEAVKLEVLQESLRKAAVDSDTRSFQTKAKRFMPYSPGPFETIEHPLPIPPSASSVNEITNSLNAKKRHRRQANKRSRNATVEASFAVPTTVLSASLSTSAGIPLVVTIPSLTPISTSVHSAALLITELVPAVAPNLQSPSITSALTATLRDKSLLNVIQSLSFNPALVVKDCVPYFNSLTHVATPYDHDSDFAKLITPYSAEAFQVYLVNAQIVDQYPELCFKLLHGFPLGELTPLTTSFTPPNLPSAAPYTHIIRDYIQEELRLARFSGPFTKTHLETKIGPFRSSPVQVVVKPGAPGQPDKFRCCRNLSYRGNLHFSINDDINPDKYPTRWGTALECARIVSEAPVGTQACTLDIEGAYRTIPVWPNDKRYLIVQFEASGLQGEVADAIVDIWHALSVGPVIKWVDDFNVFRYPSSRDYIKAMIAPLGVPWHDTKGSPFGDTFSYVGFEWNLPQKTVYLTLAKREKHRTKVLSFIQQAPSSQFLKKEVESLYGSLSHISFVYQRGKAYLTNIISWLPKFPNDFTSRWAPPSVISDLKWWLNVLSVPSTFRSLSPRPPTADLGIWVDASTDWGIGLLLEGHWDAWQTLPTAIAPGRDIGWLEGVAIELIILILQASPLSHQDILIRSDNEGVIGAFRKGWSHNRETNESIRRSGTILDDSNLSFTFIYTNASPFPTLFPYLYRVTFVMLKLPEPSLADKLEHVNINAELAAFSANVNALSPSPILSQSISPSTQNRIPRKPRKGNTIKPSIFRPPVLASERLRHWTTPHSLSFRHSISSALPSSDLSRLFEVMSFSLDQGTRDGYGAGLLRFTQYCDQAGIPEADRMPASDVLLSVFIATLGAGKVATTTVDNWLAGLHFWHTINGAPWHGKDMLSQTRKGVTKLVPISSKRAKRPPVTIEHLYALRKGLDLTNAFDIAVWAIACIAFWSCCRLGELTIPSSNTFDPIKHAAHSAPTSFRTTAMGTEFATCHIPWTKTTMREGADISITARADDPSCPVAAFKHHLANNSSVPASAPLFAYETADGGWAPMTKSWFMARCNEVWVAAGLPDMPGHGFRIGGATHLLLMGTPPDIVAVQGRWKSRAFLEYWRKIESILPLFLSNANSASRFSLIEDSMKQYQKKWKL</sequence>
<organism evidence="4 5">
    <name type="scientific">Agrocybe chaxingu</name>
    <dbReference type="NCBI Taxonomy" id="84603"/>
    <lineage>
        <taxon>Eukaryota</taxon>
        <taxon>Fungi</taxon>
        <taxon>Dikarya</taxon>
        <taxon>Basidiomycota</taxon>
        <taxon>Agaricomycotina</taxon>
        <taxon>Agaricomycetes</taxon>
        <taxon>Agaricomycetidae</taxon>
        <taxon>Agaricales</taxon>
        <taxon>Agaricineae</taxon>
        <taxon>Strophariaceae</taxon>
        <taxon>Agrocybe</taxon>
    </lineage>
</organism>
<dbReference type="InterPro" id="IPR011010">
    <property type="entry name" value="DNA_brk_join_enz"/>
</dbReference>